<gene>
    <name evidence="1" type="ordered locus">STM474_0312</name>
</gene>
<organism evidence="1 2">
    <name type="scientific">Salmonella typhimurium (strain 4/74)</name>
    <dbReference type="NCBI Taxonomy" id="909946"/>
    <lineage>
        <taxon>Bacteria</taxon>
        <taxon>Pseudomonadati</taxon>
        <taxon>Pseudomonadota</taxon>
        <taxon>Gammaproteobacteria</taxon>
        <taxon>Enterobacterales</taxon>
        <taxon>Enterobacteriaceae</taxon>
        <taxon>Salmonella</taxon>
    </lineage>
</organism>
<sequence>MVTNTNKYKLLLPATDFLHTVRFGMALCILDVLDYFNLV</sequence>
<reference evidence="1 2" key="1">
    <citation type="journal article" date="2011" name="J. Bacteriol.">
        <title>Genome sequences of Salmonella enterica serovar typhimurium, Choleraesuis, Dublin, and Gallinarum strains of well- defined virulence in food-producing animals.</title>
        <authorList>
            <person name="Richardson E.J."/>
            <person name="Limaye B."/>
            <person name="Inamdar H."/>
            <person name="Datta A."/>
            <person name="Manjari K.S."/>
            <person name="Pullinger G.D."/>
            <person name="Thomson N.R."/>
            <person name="Joshi R.R."/>
            <person name="Watson M."/>
            <person name="Stevens M.P."/>
        </authorList>
    </citation>
    <scope>NUCLEOTIDE SEQUENCE [LARGE SCALE GENOMIC DNA]</scope>
    <source>
        <strain evidence="2">4/74</strain>
    </source>
</reference>
<dbReference type="Proteomes" id="UP000008978">
    <property type="component" value="Chromosome"/>
</dbReference>
<protein>
    <submittedName>
        <fullName evidence="1">Uncharacterized protein</fullName>
    </submittedName>
</protein>
<dbReference type="EMBL" id="CP002487">
    <property type="protein sequence ID" value="ADX16045.1"/>
    <property type="molecule type" value="Genomic_DNA"/>
</dbReference>
<evidence type="ECO:0000313" key="2">
    <source>
        <dbReference type="Proteomes" id="UP000008978"/>
    </source>
</evidence>
<dbReference type="KEGG" id="seb:STM474_0312"/>
<dbReference type="HOGENOM" id="CLU_3316745_0_0_6"/>
<evidence type="ECO:0000313" key="1">
    <source>
        <dbReference type="EMBL" id="ADX16045.1"/>
    </source>
</evidence>
<name>E8XIW5_SALT4</name>
<proteinExistence type="predicted"/>
<dbReference type="AlphaFoldDB" id="E8XIW5"/>
<accession>E8XIW5</accession>